<accession>A0A0K2V8K7</accession>
<evidence type="ECO:0000313" key="1">
    <source>
        <dbReference type="EMBL" id="CDW46665.1"/>
    </source>
</evidence>
<protein>
    <submittedName>
        <fullName evidence="1">Uncharacterized protein</fullName>
    </submittedName>
</protein>
<feature type="non-terminal residue" evidence="1">
    <location>
        <position position="1"/>
    </location>
</feature>
<reference evidence="1" key="1">
    <citation type="submission" date="2014-05" db="EMBL/GenBank/DDBJ databases">
        <authorList>
            <person name="Chronopoulou M."/>
        </authorList>
    </citation>
    <scope>NUCLEOTIDE SEQUENCE</scope>
    <source>
        <tissue evidence="1">Whole organism</tissue>
    </source>
</reference>
<proteinExistence type="predicted"/>
<name>A0A0K2V8K7_LEPSM</name>
<dbReference type="AlphaFoldDB" id="A0A0K2V8K7"/>
<organism evidence="1">
    <name type="scientific">Lepeophtheirus salmonis</name>
    <name type="common">Salmon louse</name>
    <name type="synonym">Caligus salmonis</name>
    <dbReference type="NCBI Taxonomy" id="72036"/>
    <lineage>
        <taxon>Eukaryota</taxon>
        <taxon>Metazoa</taxon>
        <taxon>Ecdysozoa</taxon>
        <taxon>Arthropoda</taxon>
        <taxon>Crustacea</taxon>
        <taxon>Multicrustacea</taxon>
        <taxon>Hexanauplia</taxon>
        <taxon>Copepoda</taxon>
        <taxon>Siphonostomatoida</taxon>
        <taxon>Caligidae</taxon>
        <taxon>Lepeophtheirus</taxon>
    </lineage>
</organism>
<dbReference type="EMBL" id="HACA01029304">
    <property type="protein sequence ID" value="CDW46665.1"/>
    <property type="molecule type" value="Transcribed_RNA"/>
</dbReference>
<sequence>RDKASVCELLTPFTCSIIFVNDNRIIADTTLGSSFLGSRINCKGLWSVLMVNFRPSRYHSNFLRP</sequence>